<dbReference type="CDD" id="cd04301">
    <property type="entry name" value="NAT_SF"/>
    <property type="match status" value="1"/>
</dbReference>
<name>A0A7X0IIC8_9ACTN</name>
<dbReference type="GO" id="GO:0016747">
    <property type="term" value="F:acyltransferase activity, transferring groups other than amino-acyl groups"/>
    <property type="evidence" value="ECO:0007669"/>
    <property type="project" value="InterPro"/>
</dbReference>
<evidence type="ECO:0000313" key="2">
    <source>
        <dbReference type="EMBL" id="MBB6475784.1"/>
    </source>
</evidence>
<gene>
    <name evidence="2" type="ORF">BJ992_005215</name>
</gene>
<proteinExistence type="predicted"/>
<evidence type="ECO:0000313" key="3">
    <source>
        <dbReference type="Proteomes" id="UP000555564"/>
    </source>
</evidence>
<dbReference type="Pfam" id="PF13302">
    <property type="entry name" value="Acetyltransf_3"/>
    <property type="match status" value="1"/>
</dbReference>
<comment type="caution">
    <text evidence="2">The sequence shown here is derived from an EMBL/GenBank/DDBJ whole genome shotgun (WGS) entry which is preliminary data.</text>
</comment>
<dbReference type="Proteomes" id="UP000555564">
    <property type="component" value="Unassembled WGS sequence"/>
</dbReference>
<dbReference type="RefSeq" id="WP_184985365.1">
    <property type="nucleotide sequence ID" value="NZ_BAAALO010000019.1"/>
</dbReference>
<dbReference type="InterPro" id="IPR016181">
    <property type="entry name" value="Acyl_CoA_acyltransferase"/>
</dbReference>
<dbReference type="AlphaFoldDB" id="A0A7X0IIC8"/>
<feature type="domain" description="N-acetyltransferase" evidence="1">
    <location>
        <begin position="5"/>
        <end position="163"/>
    </location>
</feature>
<dbReference type="SUPFAM" id="SSF55729">
    <property type="entry name" value="Acyl-CoA N-acyltransferases (Nat)"/>
    <property type="match status" value="1"/>
</dbReference>
<dbReference type="Gene3D" id="3.40.630.30">
    <property type="match status" value="1"/>
</dbReference>
<dbReference type="EMBL" id="JACHIU010000001">
    <property type="protein sequence ID" value="MBB6475784.1"/>
    <property type="molecule type" value="Genomic_DNA"/>
</dbReference>
<keyword evidence="2" id="KW-0808">Transferase</keyword>
<protein>
    <submittedName>
        <fullName evidence="2">RimJ/RimL family protein N-acetyltransferase</fullName>
    </submittedName>
</protein>
<dbReference type="PROSITE" id="PS51186">
    <property type="entry name" value="GNAT"/>
    <property type="match status" value="1"/>
</dbReference>
<dbReference type="InterPro" id="IPR000182">
    <property type="entry name" value="GNAT_dom"/>
</dbReference>
<evidence type="ECO:0000259" key="1">
    <source>
        <dbReference type="PROSITE" id="PS51186"/>
    </source>
</evidence>
<accession>A0A7X0IIC8</accession>
<sequence>MRSDVSLRPLDENLLQELLAAAAADADPVEVMPPVAGPGGWTDERREAFLRFHRSRSLCAEPVESTYAVVVGETVVGAARLFPLTDARRAVEAGVWIGRSYRGGGVGRAVLRGLVDLARAGGAERLFASTTAGNMAVRRLLAELGAEPACDGGDEVTAWVDLADG</sequence>
<keyword evidence="3" id="KW-1185">Reference proteome</keyword>
<reference evidence="2 3" key="1">
    <citation type="submission" date="2020-08" db="EMBL/GenBank/DDBJ databases">
        <title>Sequencing the genomes of 1000 actinobacteria strains.</title>
        <authorList>
            <person name="Klenk H.-P."/>
        </authorList>
    </citation>
    <scope>NUCLEOTIDE SEQUENCE [LARGE SCALE GENOMIC DNA]</scope>
    <source>
        <strain evidence="2 3">DSM 44936</strain>
    </source>
</reference>
<organism evidence="2 3">
    <name type="scientific">Sphaerisporangium rubeum</name>
    <dbReference type="NCBI Taxonomy" id="321317"/>
    <lineage>
        <taxon>Bacteria</taxon>
        <taxon>Bacillati</taxon>
        <taxon>Actinomycetota</taxon>
        <taxon>Actinomycetes</taxon>
        <taxon>Streptosporangiales</taxon>
        <taxon>Streptosporangiaceae</taxon>
        <taxon>Sphaerisporangium</taxon>
    </lineage>
</organism>